<feature type="transmembrane region" description="Helical" evidence="6">
    <location>
        <begin position="405"/>
        <end position="427"/>
    </location>
</feature>
<evidence type="ECO:0000313" key="7">
    <source>
        <dbReference type="EMBL" id="WAQ93794.1"/>
    </source>
</evidence>
<dbReference type="Pfam" id="PF00860">
    <property type="entry name" value="Xan_ur_permease"/>
    <property type="match status" value="1"/>
</dbReference>
<feature type="transmembrane region" description="Helical" evidence="6">
    <location>
        <begin position="260"/>
        <end position="282"/>
    </location>
</feature>
<feature type="transmembrane region" description="Helical" evidence="6">
    <location>
        <begin position="326"/>
        <end position="347"/>
    </location>
</feature>
<evidence type="ECO:0000256" key="4">
    <source>
        <dbReference type="ARBA" id="ARBA00022989"/>
    </source>
</evidence>
<keyword evidence="5 6" id="KW-0472">Membrane</keyword>
<evidence type="ECO:0000313" key="8">
    <source>
        <dbReference type="Proteomes" id="UP001164746"/>
    </source>
</evidence>
<evidence type="ECO:0000256" key="2">
    <source>
        <dbReference type="ARBA" id="ARBA00008821"/>
    </source>
</evidence>
<keyword evidence="4 6" id="KW-1133">Transmembrane helix</keyword>
<feature type="transmembrane region" description="Helical" evidence="6">
    <location>
        <begin position="115"/>
        <end position="132"/>
    </location>
</feature>
<name>A0ABY7D805_MYAAR</name>
<feature type="transmembrane region" description="Helical" evidence="6">
    <location>
        <begin position="152"/>
        <end position="176"/>
    </location>
</feature>
<evidence type="ECO:0000256" key="5">
    <source>
        <dbReference type="ARBA" id="ARBA00023136"/>
    </source>
</evidence>
<feature type="transmembrane region" description="Helical" evidence="6">
    <location>
        <begin position="188"/>
        <end position="209"/>
    </location>
</feature>
<feature type="transmembrane region" description="Helical" evidence="6">
    <location>
        <begin position="215"/>
        <end position="234"/>
    </location>
</feature>
<reference evidence="7" key="1">
    <citation type="submission" date="2022-11" db="EMBL/GenBank/DDBJ databases">
        <title>Centuries of genome instability and evolution in soft-shell clam transmissible cancer (bioRxiv).</title>
        <authorList>
            <person name="Hart S.F.M."/>
            <person name="Yonemitsu M.A."/>
            <person name="Giersch R.M."/>
            <person name="Beal B.F."/>
            <person name="Arriagada G."/>
            <person name="Davis B.W."/>
            <person name="Ostrander E.A."/>
            <person name="Goff S.P."/>
            <person name="Metzger M.J."/>
        </authorList>
    </citation>
    <scope>NUCLEOTIDE SEQUENCE</scope>
    <source>
        <strain evidence="7">MELC-2E11</strain>
        <tissue evidence="7">Siphon/mantle</tissue>
    </source>
</reference>
<evidence type="ECO:0000256" key="6">
    <source>
        <dbReference type="SAM" id="Phobius"/>
    </source>
</evidence>
<dbReference type="InterPro" id="IPR006043">
    <property type="entry name" value="NCS2"/>
</dbReference>
<evidence type="ECO:0000256" key="3">
    <source>
        <dbReference type="ARBA" id="ARBA00022692"/>
    </source>
</evidence>
<keyword evidence="8" id="KW-1185">Reference proteome</keyword>
<comment type="subcellular location">
    <subcellularLocation>
        <location evidence="1">Membrane</location>
        <topology evidence="1">Multi-pass membrane protein</topology>
    </subcellularLocation>
</comment>
<comment type="similarity">
    <text evidence="2">Belongs to the nucleobase:cation symporter-2 (NCS2) (TC 2.A.40) family.</text>
</comment>
<gene>
    <name evidence="7" type="ORF">MAR_006265</name>
</gene>
<sequence>MEKKTKIEEADGQNVSVDNTEKRKHLIYTVSERPPVHITIVCALQQGLMVLASQLIVSLLVAEAVCASENNLLKARLLSSTLVMNASTTAVANMTFAVNGTIGDGDHMARYNNKVVFSSYLTASCAMHLSLFDDGYYLIKFYIYYRKSGSDLYTLCFSLFKLSGSLILAGFIHAMLGFTGLIGFLIRYIGPITIVPTILLLFVFIVKPVLKYVEASWPITMSTVGVAVFLFLYLSKWQMPIPVWTPSQGCRIIRYPLHQVFAILISILFNWGLCALLTHLGAFSSDPNEPSFNARTDARSEIIAENPWFMFPYPGQFGEFKFNSGAFLSCMIATLVSVLDSIGDYYACAKAARVPPPPRHAMNRGILVEGFCSMVSGAVGCGHATGTYGGNIGAISATRVASRSVFLCTGILYILFGVFGKFSAIFITIPYPVLGGAIFVMLGVCLGNQTFDRIMAMLLGNPHLAGTIAACFLDNTVPDLTKATLFTNRSFHRDGCDHRG</sequence>
<evidence type="ECO:0000256" key="1">
    <source>
        <dbReference type="ARBA" id="ARBA00004141"/>
    </source>
</evidence>
<proteinExistence type="inferred from homology"/>
<feature type="transmembrane region" description="Helical" evidence="6">
    <location>
        <begin position="433"/>
        <end position="451"/>
    </location>
</feature>
<keyword evidence="3 6" id="KW-0812">Transmembrane</keyword>
<dbReference type="PANTHER" id="PTHR11119">
    <property type="entry name" value="XANTHINE-URACIL / VITAMIN C PERMEASE FAMILY MEMBER"/>
    <property type="match status" value="1"/>
</dbReference>
<protein>
    <submittedName>
        <fullName evidence="7">S23A2-like protein</fullName>
    </submittedName>
</protein>
<dbReference type="Proteomes" id="UP001164746">
    <property type="component" value="Chromosome 1"/>
</dbReference>
<dbReference type="EMBL" id="CP111012">
    <property type="protein sequence ID" value="WAQ93794.1"/>
    <property type="molecule type" value="Genomic_DNA"/>
</dbReference>
<accession>A0ABY7D805</accession>
<organism evidence="7 8">
    <name type="scientific">Mya arenaria</name>
    <name type="common">Soft-shell clam</name>
    <dbReference type="NCBI Taxonomy" id="6604"/>
    <lineage>
        <taxon>Eukaryota</taxon>
        <taxon>Metazoa</taxon>
        <taxon>Spiralia</taxon>
        <taxon>Lophotrochozoa</taxon>
        <taxon>Mollusca</taxon>
        <taxon>Bivalvia</taxon>
        <taxon>Autobranchia</taxon>
        <taxon>Heteroconchia</taxon>
        <taxon>Euheterodonta</taxon>
        <taxon>Imparidentia</taxon>
        <taxon>Neoheterodontei</taxon>
        <taxon>Myida</taxon>
        <taxon>Myoidea</taxon>
        <taxon>Myidae</taxon>
        <taxon>Mya</taxon>
    </lineage>
</organism>